<protein>
    <submittedName>
        <fullName evidence="1">Uncharacterized protein</fullName>
    </submittedName>
</protein>
<sequence length="109" mass="12267">MEVRTDIGETVITDLIICCTGIRINSAAYASSFCECKHLHLHLRLCMRTAGSIQFSLISIVPIHNSFIYIAPIHNTCRLKALHNSQVHTFQLIVTIEQCSQIQLFIQIG</sequence>
<proteinExistence type="predicted"/>
<keyword evidence="2" id="KW-1185">Reference proteome</keyword>
<name>A0ABV0NG17_9TELE</name>
<reference evidence="1 2" key="1">
    <citation type="submission" date="2021-06" db="EMBL/GenBank/DDBJ databases">
        <authorList>
            <person name="Palmer J.M."/>
        </authorList>
    </citation>
    <scope>NUCLEOTIDE SEQUENCE [LARGE SCALE GENOMIC DNA]</scope>
    <source>
        <strain evidence="1 2">GA_2019</strain>
        <tissue evidence="1">Muscle</tissue>
    </source>
</reference>
<evidence type="ECO:0000313" key="2">
    <source>
        <dbReference type="Proteomes" id="UP001476798"/>
    </source>
</evidence>
<organism evidence="1 2">
    <name type="scientific">Goodea atripinnis</name>
    <dbReference type="NCBI Taxonomy" id="208336"/>
    <lineage>
        <taxon>Eukaryota</taxon>
        <taxon>Metazoa</taxon>
        <taxon>Chordata</taxon>
        <taxon>Craniata</taxon>
        <taxon>Vertebrata</taxon>
        <taxon>Euteleostomi</taxon>
        <taxon>Actinopterygii</taxon>
        <taxon>Neopterygii</taxon>
        <taxon>Teleostei</taxon>
        <taxon>Neoteleostei</taxon>
        <taxon>Acanthomorphata</taxon>
        <taxon>Ovalentaria</taxon>
        <taxon>Atherinomorphae</taxon>
        <taxon>Cyprinodontiformes</taxon>
        <taxon>Goodeidae</taxon>
        <taxon>Goodea</taxon>
    </lineage>
</organism>
<dbReference type="EMBL" id="JAHRIO010039682">
    <property type="protein sequence ID" value="MEQ2170349.1"/>
    <property type="molecule type" value="Genomic_DNA"/>
</dbReference>
<dbReference type="Proteomes" id="UP001476798">
    <property type="component" value="Unassembled WGS sequence"/>
</dbReference>
<accession>A0ABV0NG17</accession>
<evidence type="ECO:0000313" key="1">
    <source>
        <dbReference type="EMBL" id="MEQ2170349.1"/>
    </source>
</evidence>
<comment type="caution">
    <text evidence="1">The sequence shown here is derived from an EMBL/GenBank/DDBJ whole genome shotgun (WGS) entry which is preliminary data.</text>
</comment>
<gene>
    <name evidence="1" type="ORF">GOODEAATRI_034639</name>
</gene>